<evidence type="ECO:0000313" key="1">
    <source>
        <dbReference type="EMBL" id="KAJ8893451.1"/>
    </source>
</evidence>
<reference evidence="1 2" key="1">
    <citation type="submission" date="2023-02" db="EMBL/GenBank/DDBJ databases">
        <title>LHISI_Scaffold_Assembly.</title>
        <authorList>
            <person name="Stuart O.P."/>
            <person name="Cleave R."/>
            <person name="Magrath M.J.L."/>
            <person name="Mikheyev A.S."/>
        </authorList>
    </citation>
    <scope>NUCLEOTIDE SEQUENCE [LARGE SCALE GENOMIC DNA]</scope>
    <source>
        <strain evidence="1">Daus_M_001</strain>
        <tissue evidence="1">Leg muscle</tissue>
    </source>
</reference>
<accession>A0ABQ9IAV1</accession>
<organism evidence="1 2">
    <name type="scientific">Dryococelus australis</name>
    <dbReference type="NCBI Taxonomy" id="614101"/>
    <lineage>
        <taxon>Eukaryota</taxon>
        <taxon>Metazoa</taxon>
        <taxon>Ecdysozoa</taxon>
        <taxon>Arthropoda</taxon>
        <taxon>Hexapoda</taxon>
        <taxon>Insecta</taxon>
        <taxon>Pterygota</taxon>
        <taxon>Neoptera</taxon>
        <taxon>Polyneoptera</taxon>
        <taxon>Phasmatodea</taxon>
        <taxon>Verophasmatodea</taxon>
        <taxon>Anareolatae</taxon>
        <taxon>Phasmatidae</taxon>
        <taxon>Eurycanthinae</taxon>
        <taxon>Dryococelus</taxon>
    </lineage>
</organism>
<dbReference type="EMBL" id="JARBHB010000002">
    <property type="protein sequence ID" value="KAJ8893451.1"/>
    <property type="molecule type" value="Genomic_DNA"/>
</dbReference>
<keyword evidence="2" id="KW-1185">Reference proteome</keyword>
<dbReference type="Proteomes" id="UP001159363">
    <property type="component" value="Chromosome 2"/>
</dbReference>
<proteinExistence type="predicted"/>
<comment type="caution">
    <text evidence="1">The sequence shown here is derived from an EMBL/GenBank/DDBJ whole genome shotgun (WGS) entry which is preliminary data.</text>
</comment>
<name>A0ABQ9IAV1_9NEOP</name>
<protein>
    <submittedName>
        <fullName evidence="1">Uncharacterized protein</fullName>
    </submittedName>
</protein>
<gene>
    <name evidence="1" type="ORF">PR048_006049</name>
</gene>
<sequence length="273" mass="29723">MNLPAVQTTNFISPSEIPCQDEREHWEGRRGALEAERLAFSPPTQSKRVQSPAGSLPDLRMWESCQTMPLAGGFFFGDLPFLPPFHSGAAPYSPQSPSSALKTSLLSATKISSLTHSLSRWHTSCRTAEVLALLYDVSEVQLKIYFQAIPHANKVRFGIENVNHRTPHRVRAHLVQMLFTCHKCWRFASLDFCAWANGTAQPVTAVASNGPAAADGSYGSAIDFFGSGASSAIDFFRHDADSTSNFFGWAAYSSSAIGIATKADIVKTSVHVL</sequence>
<evidence type="ECO:0000313" key="2">
    <source>
        <dbReference type="Proteomes" id="UP001159363"/>
    </source>
</evidence>